<evidence type="ECO:0000313" key="3">
    <source>
        <dbReference type="Proteomes" id="UP001153269"/>
    </source>
</evidence>
<keyword evidence="3" id="KW-1185">Reference proteome</keyword>
<evidence type="ECO:0000256" key="1">
    <source>
        <dbReference type="SAM" id="MobiDB-lite"/>
    </source>
</evidence>
<comment type="caution">
    <text evidence="2">The sequence shown here is derived from an EMBL/GenBank/DDBJ whole genome shotgun (WGS) entry which is preliminary data.</text>
</comment>
<dbReference type="EMBL" id="CADEAL010000058">
    <property type="protein sequence ID" value="CAB1413561.1"/>
    <property type="molecule type" value="Genomic_DNA"/>
</dbReference>
<proteinExistence type="predicted"/>
<organism evidence="2 3">
    <name type="scientific">Pleuronectes platessa</name>
    <name type="common">European plaice</name>
    <dbReference type="NCBI Taxonomy" id="8262"/>
    <lineage>
        <taxon>Eukaryota</taxon>
        <taxon>Metazoa</taxon>
        <taxon>Chordata</taxon>
        <taxon>Craniata</taxon>
        <taxon>Vertebrata</taxon>
        <taxon>Euteleostomi</taxon>
        <taxon>Actinopterygii</taxon>
        <taxon>Neopterygii</taxon>
        <taxon>Teleostei</taxon>
        <taxon>Neoteleostei</taxon>
        <taxon>Acanthomorphata</taxon>
        <taxon>Carangaria</taxon>
        <taxon>Pleuronectiformes</taxon>
        <taxon>Pleuronectoidei</taxon>
        <taxon>Pleuronectidae</taxon>
        <taxon>Pleuronectes</taxon>
    </lineage>
</organism>
<protein>
    <submittedName>
        <fullName evidence="2">Uncharacterized protein</fullName>
    </submittedName>
</protein>
<feature type="compositionally biased region" description="Polar residues" evidence="1">
    <location>
        <begin position="95"/>
        <end position="108"/>
    </location>
</feature>
<accession>A0A9N7TJD6</accession>
<sequence length="131" mass="14565">MAEVGRDWPSTPEESDYNPELSSHICVQGKHDRPTDRSTLKRPTSAHGLNAAHSLLTFLPVNSQTAAAPQLVMVHWRRWAVADRVEPSRRPFTRVSDSGCSHLGTQTAVGPRMENMQSSHRKHLDGDTGQM</sequence>
<feature type="region of interest" description="Disordered" evidence="1">
    <location>
        <begin position="1"/>
        <end position="21"/>
    </location>
</feature>
<gene>
    <name evidence="2" type="ORF">PLEPLA_LOCUS1261</name>
</gene>
<dbReference type="Proteomes" id="UP001153269">
    <property type="component" value="Unassembled WGS sequence"/>
</dbReference>
<name>A0A9N7TJD6_PLEPL</name>
<dbReference type="AlphaFoldDB" id="A0A9N7TJD6"/>
<feature type="region of interest" description="Disordered" evidence="1">
    <location>
        <begin position="89"/>
        <end position="131"/>
    </location>
</feature>
<reference evidence="2" key="1">
    <citation type="submission" date="2020-03" db="EMBL/GenBank/DDBJ databases">
        <authorList>
            <person name="Weist P."/>
        </authorList>
    </citation>
    <scope>NUCLEOTIDE SEQUENCE</scope>
</reference>
<evidence type="ECO:0000313" key="2">
    <source>
        <dbReference type="EMBL" id="CAB1413561.1"/>
    </source>
</evidence>